<dbReference type="AlphaFoldDB" id="A0A832I0B3"/>
<sequence>MPRPLAILALIAVVSAVAGALAAWMARARWEAATRDHVARLGAAAAAAAPGVAFRASDTDTLPPPVARFFRAALREGQLPAARVRIRWRGHFNMGGPGRDAWRPFTAVQEFAPGAPGFVWDARIRMAPGLTVFVRDALVGDHASMRAALLGLVTIVRREGTPELAAGARVRYFAEAAWFPTALLPASGVRWEAVDDAAARAVLDAGGTTVSLRVAFGADSLIASLSAPDRMYDDGRHPPAPRPWRARLLKSGVMAGMRIPLAGVVEWDLPDGTFAYWRGEPESIELEAAPERGRRAGSAAPPRGAR</sequence>
<protein>
    <submittedName>
        <fullName evidence="2">Uncharacterized protein</fullName>
    </submittedName>
</protein>
<feature type="region of interest" description="Disordered" evidence="1">
    <location>
        <begin position="287"/>
        <end position="306"/>
    </location>
</feature>
<feature type="compositionally biased region" description="Low complexity" evidence="1">
    <location>
        <begin position="296"/>
        <end position="306"/>
    </location>
</feature>
<evidence type="ECO:0000313" key="2">
    <source>
        <dbReference type="EMBL" id="HGZ42779.1"/>
    </source>
</evidence>
<reference evidence="2" key="1">
    <citation type="journal article" date="2020" name="mSystems">
        <title>Genome- and Community-Level Interaction Insights into Carbon Utilization and Element Cycling Functions of Hydrothermarchaeota in Hydrothermal Sediment.</title>
        <authorList>
            <person name="Zhou Z."/>
            <person name="Liu Y."/>
            <person name="Xu W."/>
            <person name="Pan J."/>
            <person name="Luo Z.H."/>
            <person name="Li M."/>
        </authorList>
    </citation>
    <scope>NUCLEOTIDE SEQUENCE [LARGE SCALE GENOMIC DNA]</scope>
    <source>
        <strain evidence="2">SpSt-381</strain>
    </source>
</reference>
<proteinExistence type="predicted"/>
<organism evidence="2">
    <name type="scientific">Eiseniibacteriota bacterium</name>
    <dbReference type="NCBI Taxonomy" id="2212470"/>
    <lineage>
        <taxon>Bacteria</taxon>
        <taxon>Candidatus Eiseniibacteriota</taxon>
    </lineage>
</organism>
<gene>
    <name evidence="2" type="ORF">ENR23_05005</name>
</gene>
<comment type="caution">
    <text evidence="2">The sequence shown here is derived from an EMBL/GenBank/DDBJ whole genome shotgun (WGS) entry which is preliminary data.</text>
</comment>
<dbReference type="Pfam" id="PF20181">
    <property type="entry name" value="DUF6544"/>
    <property type="match status" value="1"/>
</dbReference>
<evidence type="ECO:0000256" key="1">
    <source>
        <dbReference type="SAM" id="MobiDB-lite"/>
    </source>
</evidence>
<accession>A0A832I0B3</accession>
<dbReference type="InterPro" id="IPR046674">
    <property type="entry name" value="DUF6544"/>
</dbReference>
<dbReference type="EMBL" id="DSQF01000012">
    <property type="protein sequence ID" value="HGZ42779.1"/>
    <property type="molecule type" value="Genomic_DNA"/>
</dbReference>
<name>A0A832I0B3_UNCEI</name>